<feature type="compositionally biased region" description="Basic and acidic residues" evidence="1">
    <location>
        <begin position="170"/>
        <end position="180"/>
    </location>
</feature>
<accession>A0A8K0E0S5</accession>
<protein>
    <submittedName>
        <fullName evidence="3">Uncharacterized protein</fullName>
    </submittedName>
</protein>
<comment type="caution">
    <text evidence="3">The sequence shown here is derived from an EMBL/GenBank/DDBJ whole genome shotgun (WGS) entry which is preliminary data.</text>
</comment>
<name>A0A8K0E0S5_9ROSA</name>
<keyword evidence="4" id="KW-1185">Reference proteome</keyword>
<evidence type="ECO:0000313" key="4">
    <source>
        <dbReference type="Proteomes" id="UP000796880"/>
    </source>
</evidence>
<dbReference type="OrthoDB" id="1929473at2759"/>
<organism evidence="3 4">
    <name type="scientific">Rhamnella rubrinervis</name>
    <dbReference type="NCBI Taxonomy" id="2594499"/>
    <lineage>
        <taxon>Eukaryota</taxon>
        <taxon>Viridiplantae</taxon>
        <taxon>Streptophyta</taxon>
        <taxon>Embryophyta</taxon>
        <taxon>Tracheophyta</taxon>
        <taxon>Spermatophyta</taxon>
        <taxon>Magnoliopsida</taxon>
        <taxon>eudicotyledons</taxon>
        <taxon>Gunneridae</taxon>
        <taxon>Pentapetalae</taxon>
        <taxon>rosids</taxon>
        <taxon>fabids</taxon>
        <taxon>Rosales</taxon>
        <taxon>Rhamnaceae</taxon>
        <taxon>rhamnoid group</taxon>
        <taxon>Rhamneae</taxon>
        <taxon>Rhamnella</taxon>
    </lineage>
</organism>
<gene>
    <name evidence="3" type="ORF">FNV43_RR21837</name>
</gene>
<feature type="region of interest" description="Disordered" evidence="1">
    <location>
        <begin position="79"/>
        <end position="122"/>
    </location>
</feature>
<evidence type="ECO:0000313" key="3">
    <source>
        <dbReference type="EMBL" id="KAF3434752.1"/>
    </source>
</evidence>
<evidence type="ECO:0000256" key="1">
    <source>
        <dbReference type="SAM" id="MobiDB-lite"/>
    </source>
</evidence>
<dbReference type="Proteomes" id="UP000796880">
    <property type="component" value="Unassembled WGS sequence"/>
</dbReference>
<dbReference type="EMBL" id="VOIH02000010">
    <property type="protein sequence ID" value="KAF3434752.1"/>
    <property type="molecule type" value="Genomic_DNA"/>
</dbReference>
<keyword evidence="2" id="KW-0472">Membrane</keyword>
<feature type="transmembrane region" description="Helical" evidence="2">
    <location>
        <begin position="20"/>
        <end position="39"/>
    </location>
</feature>
<keyword evidence="2" id="KW-1133">Transmembrane helix</keyword>
<proteinExistence type="predicted"/>
<feature type="compositionally biased region" description="Basic and acidic residues" evidence="1">
    <location>
        <begin position="107"/>
        <end position="122"/>
    </location>
</feature>
<dbReference type="AlphaFoldDB" id="A0A8K0E0S5"/>
<evidence type="ECO:0000256" key="2">
    <source>
        <dbReference type="SAM" id="Phobius"/>
    </source>
</evidence>
<keyword evidence="2" id="KW-0812">Transmembrane</keyword>
<sequence length="644" mass="73024">MWVYGTSIKGRGYLQDWLGAWLMFFGKDLLLGSFVLMAHSCEMIWRRVKVENAYLPPRFEVKVKEDRHVMCCPKFPDRLSTRGKATRSASAGPEQAKLVDESDGVGLEERPEYSKKDSKAESQDDILAPVELKQILKEMRIKTLTTITEKKIDLGTVKYAESSEGTKNTENPEGKTEAKSRANQVKDLNDCLARSNRMFFGDKVFELAQLVRGFLTLVEEAKPGLYIRQSFFMIEFSNFITNLEKEETSLAISKDRVPTIGEKQTEITKRLKAQGVFGKDVETEEVRDVISVNPTMITLSLTLNKQCAKGINFNSALLQRGKECNFNPKTLTEWTSKLISALASFKAQENREIHQSIFGIENEKDKELSLELMEWAGQTIEESSSKKDIFLKTVVQDEDYEASREGLVPEVSELRFSSGRKTPSSIDPGEGKKRKPGALQAKEILQVQGKSVQVINSSQLIEEIGKEKLDNNMGIGHLATISNLRALIKNNKPYYVFLMETKSDHERAENLYRIISPYQGAFLSRRWIAENSIIAHELSLNYGKLQGVKISRGARLVTHLLLADASTNFVYGWDNSWKKLCMLKDAGGLGFRTYWDYNTALISKLGWTLASGDEGLQMNPRRWNEELLRELFDSHSAQEIMKLE</sequence>
<reference evidence="3" key="1">
    <citation type="submission" date="2020-03" db="EMBL/GenBank/DDBJ databases">
        <title>A high-quality chromosome-level genome assembly of a woody plant with both climbing and erect habits, Rhamnella rubrinervis.</title>
        <authorList>
            <person name="Lu Z."/>
            <person name="Yang Y."/>
            <person name="Zhu X."/>
            <person name="Sun Y."/>
        </authorList>
    </citation>
    <scope>NUCLEOTIDE SEQUENCE</scope>
    <source>
        <strain evidence="3">BYM</strain>
        <tissue evidence="3">Leaf</tissue>
    </source>
</reference>
<feature type="region of interest" description="Disordered" evidence="1">
    <location>
        <begin position="160"/>
        <end position="181"/>
    </location>
</feature>